<organism evidence="15">
    <name type="scientific">Micromonospora sp. CCTCC AA 2012012</name>
    <dbReference type="NCBI Taxonomy" id="3111921"/>
    <lineage>
        <taxon>Bacteria</taxon>
        <taxon>Bacillati</taxon>
        <taxon>Actinomycetota</taxon>
        <taxon>Actinomycetes</taxon>
        <taxon>Micromonosporales</taxon>
        <taxon>Micromonosporaceae</taxon>
        <taxon>Micromonospora</taxon>
    </lineage>
</organism>
<keyword evidence="8" id="KW-0862">Zinc</keyword>
<evidence type="ECO:0000256" key="10">
    <source>
        <dbReference type="ARBA" id="ARBA00023049"/>
    </source>
</evidence>
<dbReference type="RefSeq" id="WP_350934163.1">
    <property type="nucleotide sequence ID" value="NZ_CP157762.1"/>
</dbReference>
<feature type="transmembrane region" description="Helical" evidence="13">
    <location>
        <begin position="126"/>
        <end position="147"/>
    </location>
</feature>
<dbReference type="Pfam" id="PF01435">
    <property type="entry name" value="Peptidase_M48"/>
    <property type="match status" value="1"/>
</dbReference>
<dbReference type="PANTHER" id="PTHR43221:SF1">
    <property type="entry name" value="PROTEASE HTPX"/>
    <property type="match status" value="1"/>
</dbReference>
<feature type="domain" description="Peptidase M48" evidence="14">
    <location>
        <begin position="201"/>
        <end position="388"/>
    </location>
</feature>
<feature type="transmembrane region" description="Helical" evidence="13">
    <location>
        <begin position="424"/>
        <end position="448"/>
    </location>
</feature>
<evidence type="ECO:0000313" key="16">
    <source>
        <dbReference type="EMBL" id="XCH75036.1"/>
    </source>
</evidence>
<evidence type="ECO:0000256" key="12">
    <source>
        <dbReference type="SAM" id="MobiDB-lite"/>
    </source>
</evidence>
<evidence type="ECO:0000256" key="1">
    <source>
        <dbReference type="ARBA" id="ARBA00001947"/>
    </source>
</evidence>
<keyword evidence="4" id="KW-0645">Protease</keyword>
<evidence type="ECO:0000256" key="6">
    <source>
        <dbReference type="ARBA" id="ARBA00022723"/>
    </source>
</evidence>
<dbReference type="InterPro" id="IPR001915">
    <property type="entry name" value="Peptidase_M48"/>
</dbReference>
<evidence type="ECO:0000256" key="11">
    <source>
        <dbReference type="ARBA" id="ARBA00023136"/>
    </source>
</evidence>
<evidence type="ECO:0000256" key="8">
    <source>
        <dbReference type="ARBA" id="ARBA00022833"/>
    </source>
</evidence>
<keyword evidence="9 13" id="KW-1133">Transmembrane helix</keyword>
<keyword evidence="3" id="KW-1003">Cell membrane</keyword>
<name>A0AAU7MA79_9ACTN</name>
<evidence type="ECO:0000256" key="9">
    <source>
        <dbReference type="ARBA" id="ARBA00022989"/>
    </source>
</evidence>
<dbReference type="Gene3D" id="3.30.2010.10">
    <property type="entry name" value="Metalloproteases ('zincins'), catalytic domain"/>
    <property type="match status" value="1"/>
</dbReference>
<keyword evidence="6" id="KW-0479">Metal-binding</keyword>
<evidence type="ECO:0000313" key="15">
    <source>
        <dbReference type="EMBL" id="XBP94337.1"/>
    </source>
</evidence>
<dbReference type="AlphaFoldDB" id="A0AAU7MA79"/>
<dbReference type="GO" id="GO:0004222">
    <property type="term" value="F:metalloendopeptidase activity"/>
    <property type="evidence" value="ECO:0007669"/>
    <property type="project" value="InterPro"/>
</dbReference>
<evidence type="ECO:0000256" key="3">
    <source>
        <dbReference type="ARBA" id="ARBA00022475"/>
    </source>
</evidence>
<feature type="transmembrane region" description="Helical" evidence="13">
    <location>
        <begin position="302"/>
        <end position="323"/>
    </location>
</feature>
<keyword evidence="5 13" id="KW-0812">Transmembrane</keyword>
<keyword evidence="10 15" id="KW-0482">Metalloprotease</keyword>
<dbReference type="PANTHER" id="PTHR43221">
    <property type="entry name" value="PROTEASE HTPX"/>
    <property type="match status" value="1"/>
</dbReference>
<evidence type="ECO:0000256" key="13">
    <source>
        <dbReference type="SAM" id="Phobius"/>
    </source>
</evidence>
<evidence type="ECO:0000256" key="7">
    <source>
        <dbReference type="ARBA" id="ARBA00022801"/>
    </source>
</evidence>
<dbReference type="EC" id="3.4.24.-" evidence="15"/>
<dbReference type="GO" id="GO:0005886">
    <property type="term" value="C:plasma membrane"/>
    <property type="evidence" value="ECO:0007669"/>
    <property type="project" value="UniProtKB-SubCell"/>
</dbReference>
<accession>A0AAU7MA79</accession>
<feature type="transmembrane region" description="Helical" evidence="13">
    <location>
        <begin position="159"/>
        <end position="180"/>
    </location>
</feature>
<comment type="cofactor">
    <cofactor evidence="1">
        <name>Zn(2+)</name>
        <dbReference type="ChEBI" id="CHEBI:29105"/>
    </cofactor>
</comment>
<comment type="subcellular location">
    <subcellularLocation>
        <location evidence="2">Cell membrane</location>
        <topology evidence="2">Multi-pass membrane protein</topology>
    </subcellularLocation>
</comment>
<dbReference type="EMBL" id="CP157762">
    <property type="protein sequence ID" value="XBP94337.1"/>
    <property type="molecule type" value="Genomic_DNA"/>
</dbReference>
<evidence type="ECO:0000256" key="2">
    <source>
        <dbReference type="ARBA" id="ARBA00004651"/>
    </source>
</evidence>
<reference evidence="15" key="1">
    <citation type="submission" date="2024-01" db="EMBL/GenBank/DDBJ databases">
        <title>The genome sequence of Micromonospora mangrovi CCTCC AA 2012012.</title>
        <authorList>
            <person name="Gao J."/>
        </authorList>
    </citation>
    <scope>NUCLEOTIDE SEQUENCE</scope>
    <source>
        <strain evidence="15">CCTCC AA 2012012</strain>
    </source>
</reference>
<gene>
    <name evidence="16" type="ORF">ABUL08_02680</name>
    <name evidence="15" type="ORF">VK199_02675</name>
</gene>
<sequence length="742" mass="78541">MREPEPTAETGPQVRAAVEEPSADPSPADASRGPNFADRPPGYPSAWVWLRAGILRDWRGVLGAFLATWFYLPVALLAAVWGGLALGAAGLFVGGTQLSDAVPPEIRDAPLVGALLDAFLSRSGGLVGGFLFFVAGFLAGILAVLVLPWRDAFDEPANLLTGLAGVVAAAALTGVLYTLYRVLLEPRLLVVSGARRLSRREADRLRPILYDCARRLDLPGVPRLLIEDDPVLTNARTYARHVVVTTSLLTESDEDIAALLSHELVHWRTGDEVTSAFVRGVALPLVLVHAVPTWLMRTFPHPATNFVVFVFFWPVLLTMKYVVLPLHSRDVRAAEYRADAGAVLAGHTRGMRDMLERRKSFESGRSGWDEAVCATHPPSELRLDRLDRLSAAATDPARAGSDVAPVSAAQLFGPAGGIGTPRSWVVVGVVMLVACLGTGVLGVAQWALFRPGTVVDDYFEALADHDARAALEQLTPGARSAVGTDDQLARMVEAKSYQPPTDVEVQSIDRDGDKAVAKVSFSLAGQRGTVELPLERQESATLGLFHEWRIATAPATLRLPEGMPGLTVDGVAVPAGGDAGVSVALLPGAYTVGGPRTLLSETPAQPVLVVPGQESAGSAELAPTVTPDAQRAAEESVRRYLDACAAKTVAAPEGCPFRYYTGSTVKKIAWKITAYPKVELTLTGPTTARVSTPAGAEGSAQATGTTADYFGGSTPFTDEDTFGVSGVLSVVDGKLTFLPGDE</sequence>
<dbReference type="GO" id="GO:0046872">
    <property type="term" value="F:metal ion binding"/>
    <property type="evidence" value="ECO:0007669"/>
    <property type="project" value="UniProtKB-KW"/>
</dbReference>
<proteinExistence type="predicted"/>
<reference evidence="16" key="2">
    <citation type="submission" date="2024-06" db="EMBL/GenBank/DDBJ databases">
        <title>Micromonospora mangrovi CCTCC AA 2012012 genome sequences.</title>
        <authorList>
            <person name="Gao J."/>
        </authorList>
    </citation>
    <scope>NUCLEOTIDE SEQUENCE</scope>
    <source>
        <strain evidence="16">CCTCC AA 2012012</strain>
    </source>
</reference>
<feature type="region of interest" description="Disordered" evidence="12">
    <location>
        <begin position="1"/>
        <end position="38"/>
    </location>
</feature>
<protein>
    <submittedName>
        <fullName evidence="15">M48 family metalloprotease</fullName>
        <ecNumber evidence="15">3.4.24.-</ecNumber>
    </submittedName>
</protein>
<feature type="transmembrane region" description="Helical" evidence="13">
    <location>
        <begin position="69"/>
        <end position="93"/>
    </location>
</feature>
<keyword evidence="7 15" id="KW-0378">Hydrolase</keyword>
<keyword evidence="11 13" id="KW-0472">Membrane</keyword>
<dbReference type="EMBL" id="CP159342">
    <property type="protein sequence ID" value="XCH75036.1"/>
    <property type="molecule type" value="Genomic_DNA"/>
</dbReference>
<evidence type="ECO:0000256" key="4">
    <source>
        <dbReference type="ARBA" id="ARBA00022670"/>
    </source>
</evidence>
<evidence type="ECO:0000259" key="14">
    <source>
        <dbReference type="Pfam" id="PF01435"/>
    </source>
</evidence>
<dbReference type="InterPro" id="IPR050083">
    <property type="entry name" value="HtpX_protease"/>
</dbReference>
<dbReference type="GO" id="GO:0006508">
    <property type="term" value="P:proteolysis"/>
    <property type="evidence" value="ECO:0007669"/>
    <property type="project" value="UniProtKB-KW"/>
</dbReference>
<evidence type="ECO:0000256" key="5">
    <source>
        <dbReference type="ARBA" id="ARBA00022692"/>
    </source>
</evidence>